<evidence type="ECO:0008006" key="4">
    <source>
        <dbReference type="Google" id="ProtNLM"/>
    </source>
</evidence>
<gene>
    <name evidence="3" type="ORF">METZ01_LOCUS325336</name>
</gene>
<evidence type="ECO:0000256" key="2">
    <source>
        <dbReference type="ARBA" id="ARBA00022679"/>
    </source>
</evidence>
<sequence length="292" mass="32859">HYNDEVQAALKASGDRPLEIFKAMPERWEKTVAQLDSLAALYEKNGIQVYRPRPYSNEESEYLAELQPGASLLYPADPVYTVGKHYIEVNIRRAYRRKEVFPLRDLVAPLLATDADTHHVVMPPAQPFMPSSGGPGPYLEGGDIICYKNHLFVGESDIASNRAGTEWLRTYIEPYGYTVHPMPMKGTVLHLLGTMVLVREGVLLLFRDELDCELPAPLRDWDVIELSEDEARAYATVGVSLDDKRYVMPSHLGRVGEELSRRGVEPIEIDYDHVSYWGGCVSCSTHAIARDP</sequence>
<dbReference type="Gene3D" id="3.75.10.10">
    <property type="entry name" value="L-arginine/glycine Amidinotransferase, Chain A"/>
    <property type="match status" value="1"/>
</dbReference>
<dbReference type="InterPro" id="IPR033195">
    <property type="entry name" value="AmidinoTrfase"/>
</dbReference>
<evidence type="ECO:0000256" key="1">
    <source>
        <dbReference type="ARBA" id="ARBA00006943"/>
    </source>
</evidence>
<feature type="non-terminal residue" evidence="3">
    <location>
        <position position="1"/>
    </location>
</feature>
<dbReference type="PANTHER" id="PTHR10488:SF1">
    <property type="entry name" value="GLYCINE AMIDINOTRANSFERASE, MITOCHONDRIAL"/>
    <property type="match status" value="1"/>
</dbReference>
<accession>A0A382PKI5</accession>
<reference evidence="3" key="1">
    <citation type="submission" date="2018-05" db="EMBL/GenBank/DDBJ databases">
        <authorList>
            <person name="Lanie J.A."/>
            <person name="Ng W.-L."/>
            <person name="Kazmierczak K.M."/>
            <person name="Andrzejewski T.M."/>
            <person name="Davidsen T.M."/>
            <person name="Wayne K.J."/>
            <person name="Tettelin H."/>
            <person name="Glass J.I."/>
            <person name="Rusch D."/>
            <person name="Podicherti R."/>
            <person name="Tsui H.-C.T."/>
            <person name="Winkler M.E."/>
        </authorList>
    </citation>
    <scope>NUCLEOTIDE SEQUENCE</scope>
</reference>
<keyword evidence="2" id="KW-0808">Transferase</keyword>
<dbReference type="AlphaFoldDB" id="A0A382PKI5"/>
<proteinExistence type="inferred from homology"/>
<organism evidence="3">
    <name type="scientific">marine metagenome</name>
    <dbReference type="NCBI Taxonomy" id="408172"/>
    <lineage>
        <taxon>unclassified sequences</taxon>
        <taxon>metagenomes</taxon>
        <taxon>ecological metagenomes</taxon>
    </lineage>
</organism>
<dbReference type="EMBL" id="UINC01107252">
    <property type="protein sequence ID" value="SVC72482.1"/>
    <property type="molecule type" value="Genomic_DNA"/>
</dbReference>
<dbReference type="GO" id="GO:0015067">
    <property type="term" value="F:amidinotransferase activity"/>
    <property type="evidence" value="ECO:0007669"/>
    <property type="project" value="InterPro"/>
</dbReference>
<name>A0A382PKI5_9ZZZZ</name>
<protein>
    <recommendedName>
        <fullName evidence="4">Amidinotransferase</fullName>
    </recommendedName>
</protein>
<dbReference type="SUPFAM" id="SSF55909">
    <property type="entry name" value="Pentein"/>
    <property type="match status" value="1"/>
</dbReference>
<dbReference type="PANTHER" id="PTHR10488">
    <property type="entry name" value="GLYCINE AMIDINOTRANSFERASE, MITOCHONDRIAL"/>
    <property type="match status" value="1"/>
</dbReference>
<comment type="similarity">
    <text evidence="1">Belongs to the amidinotransferase family.</text>
</comment>
<evidence type="ECO:0000313" key="3">
    <source>
        <dbReference type="EMBL" id="SVC72482.1"/>
    </source>
</evidence>